<feature type="compositionally biased region" description="Basic residues" evidence="1">
    <location>
        <begin position="33"/>
        <end position="43"/>
    </location>
</feature>
<evidence type="ECO:0000313" key="2">
    <source>
        <dbReference type="EMBL" id="GAA5805655.1"/>
    </source>
</evidence>
<proteinExistence type="predicted"/>
<organism evidence="2 3">
    <name type="scientific">Helicostylum pulchrum</name>
    <dbReference type="NCBI Taxonomy" id="562976"/>
    <lineage>
        <taxon>Eukaryota</taxon>
        <taxon>Fungi</taxon>
        <taxon>Fungi incertae sedis</taxon>
        <taxon>Mucoromycota</taxon>
        <taxon>Mucoromycotina</taxon>
        <taxon>Mucoromycetes</taxon>
        <taxon>Mucorales</taxon>
        <taxon>Mucorineae</taxon>
        <taxon>Mucoraceae</taxon>
        <taxon>Helicostylum</taxon>
    </lineage>
</organism>
<reference evidence="2 3" key="1">
    <citation type="submission" date="2024-04" db="EMBL/GenBank/DDBJ databases">
        <title>genome sequences of Mucor flavus KT1a and Helicostylum pulchrum KT1b strains isolation_sourced from the surface of a dry-aged beef.</title>
        <authorList>
            <person name="Toyotome T."/>
            <person name="Hosono M."/>
            <person name="Torimaru M."/>
            <person name="Fukuda K."/>
            <person name="Mikami N."/>
        </authorList>
    </citation>
    <scope>NUCLEOTIDE SEQUENCE [LARGE SCALE GENOMIC DNA]</scope>
    <source>
        <strain evidence="2 3">KT1b</strain>
    </source>
</reference>
<name>A0ABP9YG78_9FUNG</name>
<feature type="compositionally biased region" description="Basic and acidic residues" evidence="1">
    <location>
        <begin position="16"/>
        <end position="32"/>
    </location>
</feature>
<evidence type="ECO:0000313" key="3">
    <source>
        <dbReference type="Proteomes" id="UP001476247"/>
    </source>
</evidence>
<protein>
    <submittedName>
        <fullName evidence="2">Uncharacterized protein</fullName>
    </submittedName>
</protein>
<gene>
    <name evidence="2" type="ORF">HPULCUR_011178</name>
</gene>
<keyword evidence="3" id="KW-1185">Reference proteome</keyword>
<dbReference type="EMBL" id="BAABUJ010000049">
    <property type="protein sequence ID" value="GAA5805655.1"/>
    <property type="molecule type" value="Genomic_DNA"/>
</dbReference>
<feature type="region of interest" description="Disordered" evidence="1">
    <location>
        <begin position="1"/>
        <end position="70"/>
    </location>
</feature>
<comment type="caution">
    <text evidence="2">The sequence shown here is derived from an EMBL/GenBank/DDBJ whole genome shotgun (WGS) entry which is preliminary data.</text>
</comment>
<accession>A0ABP9YG78</accession>
<evidence type="ECO:0000256" key="1">
    <source>
        <dbReference type="SAM" id="MobiDB-lite"/>
    </source>
</evidence>
<dbReference type="Proteomes" id="UP001476247">
    <property type="component" value="Unassembled WGS sequence"/>
</dbReference>
<sequence length="93" mass="11010">MNLAMAEQVTNEEEKENARKRPMDGNDCERGPSRRTRASRRKVFTVIDDNQTSEQGDDDDHNDNGDDKKDSIWEEWKQFLDNQENTKCFMQLR</sequence>